<dbReference type="InterPro" id="IPR009846">
    <property type="entry name" value="SF3b5/RDS3-10"/>
</dbReference>
<evidence type="ECO:0000259" key="7">
    <source>
        <dbReference type="PROSITE" id="PS50157"/>
    </source>
</evidence>
<evidence type="ECO:0000256" key="1">
    <source>
        <dbReference type="ARBA" id="ARBA00022723"/>
    </source>
</evidence>
<feature type="domain" description="J" evidence="6">
    <location>
        <begin position="8"/>
        <end position="95"/>
    </location>
</feature>
<dbReference type="PRINTS" id="PR00625">
    <property type="entry name" value="JDOMAIN"/>
</dbReference>
<feature type="compositionally biased region" description="Basic and acidic residues" evidence="5">
    <location>
        <begin position="672"/>
        <end position="687"/>
    </location>
</feature>
<dbReference type="SUPFAM" id="SSF57667">
    <property type="entry name" value="beta-beta-alpha zinc fingers"/>
    <property type="match status" value="1"/>
</dbReference>
<dbReference type="InterPro" id="IPR022755">
    <property type="entry name" value="Znf_C2H2_jaz"/>
</dbReference>
<feature type="compositionally biased region" description="Basic residues" evidence="5">
    <location>
        <begin position="641"/>
        <end position="651"/>
    </location>
</feature>
<feature type="compositionally biased region" description="Basic and acidic residues" evidence="5">
    <location>
        <begin position="419"/>
        <end position="463"/>
    </location>
</feature>
<feature type="compositionally biased region" description="Acidic residues" evidence="5">
    <location>
        <begin position="464"/>
        <end position="474"/>
    </location>
</feature>
<keyword evidence="2 4" id="KW-0863">Zinc-finger</keyword>
<evidence type="ECO:0000256" key="2">
    <source>
        <dbReference type="ARBA" id="ARBA00022771"/>
    </source>
</evidence>
<feature type="domain" description="J" evidence="6">
    <location>
        <begin position="180"/>
        <end position="256"/>
    </location>
</feature>
<protein>
    <submittedName>
        <fullName evidence="8">DnaJ subfamily C member 21</fullName>
    </submittedName>
</protein>
<dbReference type="PROSITE" id="PS00636">
    <property type="entry name" value="DNAJ_1"/>
    <property type="match status" value="1"/>
</dbReference>
<keyword evidence="3" id="KW-0862">Zinc</keyword>
<sequence>MAEPRKRCFYEVLGLSRDASQEEIRSAYKRLALQLHPDKRAIADIGQEEDSAVVRRNLEEDFAAVRRNLKASLASDRFNINSQLEHLQAKYVGTGHADLSRFEWAVNIQRDSYASYIGHYPMLAYFAIAANESIGRECYNFMQNVLSYLSKAEHGVIERIAASVRSKLTQHAMAEPRKRCFYEILGVSRDASQEEIRSAYKRLALQLHPDKAAAAAASSAAADDAAVAATAAFQELRHAYEVLSDPKERAYYDSHRSQILFSDAAAAKSHKASSFADLDLFSFFSNSAFSGFSDTGRGFYKVYGDLFAKVYAKELWFATTFGSGPGAVPPAPLIGNLDSPYEQVTAFYNYWLGFCTVMDFAWVDEYDAMAGPNRRSRRAMEEENKKLRKKAKREYNDSVRGLAAFVKKRDKRVVDMMRKTKMEEEKRRAAEKERKREEERKKMERARAYEEPEWSRINEKEDVIGFDDDGEDDDEKSKKKKKGGEEFYCVACNKKFKSDKQWKNHEQSKKHRDKVAELKTMFKEEEEVFDEEERDGDEVFADFDYEPAPESEDGEAVDELCSDVQDDLKLHEESVEDEDMEGGDDKSLDTDNEASILESMVSGRKARKSDSLNHQDSAFSSIDHHEIDGENSMANDDTRSRGRRNRASRRRSNYDGYDEAVRTQKDGSQQDESGHHNRERGADDNKEGSCLVEEVVTQKKGDRAAKKNQKPKENQVDGKGAGKTERAGDQNHSSKARKQKAKDAPSNSCGTCGESFESRNKLFAHLGNTGHAMLKSR</sequence>
<dbReference type="Pfam" id="PF21884">
    <property type="entry name" value="ZUO1-like_ZHD"/>
    <property type="match status" value="1"/>
</dbReference>
<feature type="region of interest" description="Disordered" evidence="5">
    <location>
        <begin position="524"/>
        <end position="753"/>
    </location>
</feature>
<dbReference type="InterPro" id="IPR044648">
    <property type="entry name" value="JJJ1_plant"/>
</dbReference>
<reference evidence="8 9" key="1">
    <citation type="journal article" date="2016" name="DNA Res.">
        <title>The draft genome of MD-2 pineapple using hybrid error correction of long reads.</title>
        <authorList>
            <person name="Redwan R.M."/>
            <person name="Saidin A."/>
            <person name="Kumar S.V."/>
        </authorList>
    </citation>
    <scope>NUCLEOTIDE SEQUENCE [LARGE SCALE GENOMIC DNA]</scope>
    <source>
        <strain evidence="9">cv. MD2</strain>
        <tissue evidence="8">Leaf</tissue>
    </source>
</reference>
<organism evidence="8 9">
    <name type="scientific">Ananas comosus</name>
    <name type="common">Pineapple</name>
    <name type="synonym">Ananas ananas</name>
    <dbReference type="NCBI Taxonomy" id="4615"/>
    <lineage>
        <taxon>Eukaryota</taxon>
        <taxon>Viridiplantae</taxon>
        <taxon>Streptophyta</taxon>
        <taxon>Embryophyta</taxon>
        <taxon>Tracheophyta</taxon>
        <taxon>Spermatophyta</taxon>
        <taxon>Magnoliopsida</taxon>
        <taxon>Liliopsida</taxon>
        <taxon>Poales</taxon>
        <taxon>Bromeliaceae</taxon>
        <taxon>Bromelioideae</taxon>
        <taxon>Ananas</taxon>
    </lineage>
</organism>
<evidence type="ECO:0000313" key="9">
    <source>
        <dbReference type="Proteomes" id="UP000092600"/>
    </source>
</evidence>
<dbReference type="InterPro" id="IPR001623">
    <property type="entry name" value="DnaJ_domain"/>
</dbReference>
<dbReference type="Pfam" id="PF07189">
    <property type="entry name" value="SF3b10"/>
    <property type="match status" value="1"/>
</dbReference>
<dbReference type="PROSITE" id="PS00028">
    <property type="entry name" value="ZINC_FINGER_C2H2_1"/>
    <property type="match status" value="2"/>
</dbReference>
<dbReference type="PROSITE" id="PS50076">
    <property type="entry name" value="DNAJ_2"/>
    <property type="match status" value="2"/>
</dbReference>
<dbReference type="Pfam" id="PF12171">
    <property type="entry name" value="zf-C2H2_jaz"/>
    <property type="match status" value="1"/>
</dbReference>
<feature type="compositionally biased region" description="Acidic residues" evidence="5">
    <location>
        <begin position="524"/>
        <end position="565"/>
    </location>
</feature>
<proteinExistence type="predicted"/>
<dbReference type="EMBL" id="LSRQ01000255">
    <property type="protein sequence ID" value="OAY84179.1"/>
    <property type="molecule type" value="Genomic_DNA"/>
</dbReference>
<dbReference type="InterPro" id="IPR018253">
    <property type="entry name" value="DnaJ_domain_CS"/>
</dbReference>
<name>A0A199W4E3_ANACO</name>
<dbReference type="InterPro" id="IPR054076">
    <property type="entry name" value="ZUO1-like_ZHD"/>
</dbReference>
<dbReference type="CDD" id="cd06257">
    <property type="entry name" value="DnaJ"/>
    <property type="match status" value="2"/>
</dbReference>
<dbReference type="PROSITE" id="PS50157">
    <property type="entry name" value="ZINC_FINGER_C2H2_2"/>
    <property type="match status" value="1"/>
</dbReference>
<feature type="region of interest" description="Disordered" evidence="5">
    <location>
        <begin position="374"/>
        <end position="394"/>
    </location>
</feature>
<gene>
    <name evidence="8" type="ORF">ACMD2_09823</name>
</gene>
<evidence type="ECO:0000259" key="6">
    <source>
        <dbReference type="PROSITE" id="PS50076"/>
    </source>
</evidence>
<dbReference type="SMART" id="SM00451">
    <property type="entry name" value="ZnF_U1"/>
    <property type="match status" value="1"/>
</dbReference>
<feature type="region of interest" description="Disordered" evidence="5">
    <location>
        <begin position="419"/>
        <end position="482"/>
    </location>
</feature>
<keyword evidence="1" id="KW-0479">Metal-binding</keyword>
<dbReference type="Gene3D" id="3.30.160.60">
    <property type="entry name" value="Classic Zinc Finger"/>
    <property type="match status" value="1"/>
</dbReference>
<dbReference type="Gene3D" id="1.10.287.110">
    <property type="entry name" value="DnaJ domain"/>
    <property type="match status" value="2"/>
</dbReference>
<accession>A0A199W4E3</accession>
<evidence type="ECO:0000256" key="4">
    <source>
        <dbReference type="PROSITE-ProRule" id="PRU00042"/>
    </source>
</evidence>
<comment type="caution">
    <text evidence="8">The sequence shown here is derived from an EMBL/GenBank/DDBJ whole genome shotgun (WGS) entry which is preliminary data.</text>
</comment>
<dbReference type="AlphaFoldDB" id="A0A199W4E3"/>
<dbReference type="InterPro" id="IPR036869">
    <property type="entry name" value="J_dom_sf"/>
</dbReference>
<dbReference type="PANTHER" id="PTHR45495:SF1">
    <property type="entry name" value="DNAJ PROTEIN JJJ1 HOMOLOG"/>
    <property type="match status" value="1"/>
</dbReference>
<dbReference type="SUPFAM" id="SSF46565">
    <property type="entry name" value="Chaperone J-domain"/>
    <property type="match status" value="2"/>
</dbReference>
<feature type="domain" description="C2H2-type" evidence="7">
    <location>
        <begin position="747"/>
        <end position="776"/>
    </location>
</feature>
<dbReference type="PANTHER" id="PTHR45495">
    <property type="entry name" value="DNAJ PROTEIN JJJ1 HOMOLOG"/>
    <property type="match status" value="1"/>
</dbReference>
<dbReference type="GO" id="GO:0008270">
    <property type="term" value="F:zinc ion binding"/>
    <property type="evidence" value="ECO:0007669"/>
    <property type="project" value="UniProtKB-KW"/>
</dbReference>
<dbReference type="InterPro" id="IPR003604">
    <property type="entry name" value="Matrin/U1-like-C_Znf_C2H2"/>
</dbReference>
<dbReference type="InterPro" id="IPR013087">
    <property type="entry name" value="Znf_C2H2_type"/>
</dbReference>
<dbReference type="GO" id="GO:0003676">
    <property type="term" value="F:nucleic acid binding"/>
    <property type="evidence" value="ECO:0007669"/>
    <property type="project" value="InterPro"/>
</dbReference>
<evidence type="ECO:0000313" key="8">
    <source>
        <dbReference type="EMBL" id="OAY84179.1"/>
    </source>
</evidence>
<evidence type="ECO:0000256" key="5">
    <source>
        <dbReference type="SAM" id="MobiDB-lite"/>
    </source>
</evidence>
<evidence type="ECO:0000256" key="3">
    <source>
        <dbReference type="ARBA" id="ARBA00022833"/>
    </source>
</evidence>
<dbReference type="InterPro" id="IPR036236">
    <property type="entry name" value="Znf_C2H2_sf"/>
</dbReference>
<dbReference type="STRING" id="4615.A0A199W4E3"/>
<dbReference type="Pfam" id="PF00226">
    <property type="entry name" value="DnaJ"/>
    <property type="match status" value="2"/>
</dbReference>
<dbReference type="SMART" id="SM00355">
    <property type="entry name" value="ZnF_C2H2"/>
    <property type="match status" value="2"/>
</dbReference>
<dbReference type="Proteomes" id="UP000092600">
    <property type="component" value="Unassembled WGS sequence"/>
</dbReference>
<dbReference type="SMART" id="SM00271">
    <property type="entry name" value="DnaJ"/>
    <property type="match status" value="2"/>
</dbReference>
<dbReference type="GO" id="GO:0005783">
    <property type="term" value="C:endoplasmic reticulum"/>
    <property type="evidence" value="ECO:0007669"/>
    <property type="project" value="UniProtKB-ARBA"/>
</dbReference>
<feature type="compositionally biased region" description="Basic and acidic residues" evidence="5">
    <location>
        <begin position="696"/>
        <end position="729"/>
    </location>
</feature>